<dbReference type="Proteomes" id="UP000036520">
    <property type="component" value="Chromosome"/>
</dbReference>
<dbReference type="PANTHER" id="PTHR37850:SF1">
    <property type="entry name" value="SAF DOMAIN PROTEIN"/>
    <property type="match status" value="1"/>
</dbReference>
<dbReference type="PATRIC" id="fig|320787.5.peg.25"/>
<sequence>MKNINGKKLKIGIVGTGGIGRGLAKLIARREDMVISKILTRREGVISDLGVSQEFLTTSPEEVLDSSDLIVVSTGDPIYSTEIIDKAFVYGLPVVTMDADTQVLTGSWLSKRGVITEANGDQPGCLAALNKEVIQMGFKPLVYGNIKGFLNKKPSLEDMLFWAQKQGYSLSSVTSFTDGTKLQIEQAFIANGLGLDIVKTGLVGYETSDFESGAFALGEIAQKQNAVISDYIISKESPPGVFITATHQEDLAEELTTYKMGKGPFYLLYKPMHLCFFEIPNSILNLVNNNEILLDNGDVPSVSVGTIAKKNLTSGSFIDKGIGGMEVRGEAIKITDCTNHVPIGLMNKVQLKRNIEEGEIITFDDINIPDSLALEAWKSTLSDVAVKNRLSIKVSC</sequence>
<gene>
    <name evidence="2" type="ORF">CA2015_0023</name>
</gene>
<dbReference type="Pfam" id="PF21135">
    <property type="entry name" value="DRL_cat"/>
    <property type="match status" value="1"/>
</dbReference>
<dbReference type="InterPro" id="IPR048423">
    <property type="entry name" value="DRL_cat"/>
</dbReference>
<dbReference type="SUPFAM" id="SSF51735">
    <property type="entry name" value="NAD(P)-binding Rossmann-fold domains"/>
    <property type="match status" value="1"/>
</dbReference>
<accession>A0A0H4P554</accession>
<organism evidence="2 3">
    <name type="scientific">Cyclobacterium amurskyense</name>
    <dbReference type="NCBI Taxonomy" id="320787"/>
    <lineage>
        <taxon>Bacteria</taxon>
        <taxon>Pseudomonadati</taxon>
        <taxon>Bacteroidota</taxon>
        <taxon>Cytophagia</taxon>
        <taxon>Cytophagales</taxon>
        <taxon>Cyclobacteriaceae</taxon>
        <taxon>Cyclobacterium</taxon>
    </lineage>
</organism>
<dbReference type="OrthoDB" id="9777844at2"/>
<dbReference type="CDD" id="cd11616">
    <property type="entry name" value="SAF_DH_OX_like"/>
    <property type="match status" value="1"/>
</dbReference>
<dbReference type="KEGG" id="camu:CA2015_0023"/>
<evidence type="ECO:0000259" key="1">
    <source>
        <dbReference type="Pfam" id="PF21135"/>
    </source>
</evidence>
<dbReference type="STRING" id="320787.CA2015_0023"/>
<dbReference type="RefSeq" id="WP_048640051.1">
    <property type="nucleotide sequence ID" value="NZ_CP012040.1"/>
</dbReference>
<proteinExistence type="predicted"/>
<dbReference type="Gene3D" id="3.40.50.720">
    <property type="entry name" value="NAD(P)-binding Rossmann-like Domain"/>
    <property type="match status" value="1"/>
</dbReference>
<feature type="domain" description="Oxidoreductase DRL-like catalytic" evidence="1">
    <location>
        <begin position="120"/>
        <end position="279"/>
    </location>
</feature>
<name>A0A0H4P554_9BACT</name>
<protein>
    <submittedName>
        <fullName evidence="2">Homoserine dehydrogenase</fullName>
    </submittedName>
</protein>
<evidence type="ECO:0000313" key="3">
    <source>
        <dbReference type="Proteomes" id="UP000036520"/>
    </source>
</evidence>
<keyword evidence="3" id="KW-1185">Reference proteome</keyword>
<dbReference type="AlphaFoldDB" id="A0A0H4P554"/>
<reference evidence="2 3" key="1">
    <citation type="submission" date="2015-07" db="EMBL/GenBank/DDBJ databases">
        <authorList>
            <person name="Kim K.M."/>
        </authorList>
    </citation>
    <scope>NUCLEOTIDE SEQUENCE [LARGE SCALE GENOMIC DNA]</scope>
    <source>
        <strain evidence="2 3">KCTC 12363</strain>
    </source>
</reference>
<dbReference type="EMBL" id="CP012040">
    <property type="protein sequence ID" value="AKP49511.1"/>
    <property type="molecule type" value="Genomic_DNA"/>
</dbReference>
<dbReference type="PANTHER" id="PTHR37850">
    <property type="entry name" value="STRU PROTEIN"/>
    <property type="match status" value="1"/>
</dbReference>
<evidence type="ECO:0000313" key="2">
    <source>
        <dbReference type="EMBL" id="AKP49511.1"/>
    </source>
</evidence>
<dbReference type="InterPro" id="IPR036291">
    <property type="entry name" value="NAD(P)-bd_dom_sf"/>
</dbReference>